<dbReference type="RefSeq" id="WP_106933761.1">
    <property type="nucleotide sequence ID" value="NZ_PYFT01000002.1"/>
</dbReference>
<protein>
    <recommendedName>
        <fullName evidence="4">Partitioning protein ParB</fullName>
    </recommendedName>
</protein>
<evidence type="ECO:0008006" key="4">
    <source>
        <dbReference type="Google" id="ProtNLM"/>
    </source>
</evidence>
<reference evidence="2 3" key="1">
    <citation type="submission" date="2018-03" db="EMBL/GenBank/DDBJ databases">
        <title>Adhaeribacter sp. HMF7605 Genome sequencing and assembly.</title>
        <authorList>
            <person name="Kang H."/>
            <person name="Kang J."/>
            <person name="Cha I."/>
            <person name="Kim H."/>
            <person name="Joh K."/>
        </authorList>
    </citation>
    <scope>NUCLEOTIDE SEQUENCE [LARGE SCALE GENOMIC DNA]</scope>
    <source>
        <strain evidence="2 3">HMF7605</strain>
    </source>
</reference>
<evidence type="ECO:0000313" key="3">
    <source>
        <dbReference type="Proteomes" id="UP000240357"/>
    </source>
</evidence>
<dbReference type="AlphaFoldDB" id="A0A2T2Y8U5"/>
<sequence length="96" mass="11014">MAKKNFSGGLGSLLQKTTEKTEQEKVQNSNQAEEATNFTERRTTLIIREDYLDKINAIAYWDRTLIKDQVNAAFAAYIKQYEMENGEIKVAPPKKK</sequence>
<feature type="compositionally biased region" description="Polar residues" evidence="1">
    <location>
        <begin position="26"/>
        <end position="38"/>
    </location>
</feature>
<organism evidence="2 3">
    <name type="scientific">Adhaeribacter arboris</name>
    <dbReference type="NCBI Taxonomy" id="2072846"/>
    <lineage>
        <taxon>Bacteria</taxon>
        <taxon>Pseudomonadati</taxon>
        <taxon>Bacteroidota</taxon>
        <taxon>Cytophagia</taxon>
        <taxon>Cytophagales</taxon>
        <taxon>Hymenobacteraceae</taxon>
        <taxon>Adhaeribacter</taxon>
    </lineage>
</organism>
<keyword evidence="3" id="KW-1185">Reference proteome</keyword>
<dbReference type="Proteomes" id="UP000240357">
    <property type="component" value="Unassembled WGS sequence"/>
</dbReference>
<proteinExistence type="predicted"/>
<accession>A0A2T2Y8U5</accession>
<comment type="caution">
    <text evidence="2">The sequence shown here is derived from an EMBL/GenBank/DDBJ whole genome shotgun (WGS) entry which is preliminary data.</text>
</comment>
<feature type="region of interest" description="Disordered" evidence="1">
    <location>
        <begin position="1"/>
        <end position="38"/>
    </location>
</feature>
<evidence type="ECO:0000256" key="1">
    <source>
        <dbReference type="SAM" id="MobiDB-lite"/>
    </source>
</evidence>
<dbReference type="EMBL" id="PYFT01000002">
    <property type="protein sequence ID" value="PSR51940.1"/>
    <property type="molecule type" value="Genomic_DNA"/>
</dbReference>
<evidence type="ECO:0000313" key="2">
    <source>
        <dbReference type="EMBL" id="PSR51940.1"/>
    </source>
</evidence>
<name>A0A2T2Y8U5_9BACT</name>
<dbReference type="OrthoDB" id="598301at2"/>
<gene>
    <name evidence="2" type="ORF">AHMF7605_28950</name>
</gene>